<keyword evidence="7" id="KW-0378">Hydrolase</keyword>
<dbReference type="Pfam" id="PF01502">
    <property type="entry name" value="PRA-CH"/>
    <property type="match status" value="1"/>
</dbReference>
<dbReference type="EMBL" id="CAEZUQ010000009">
    <property type="protein sequence ID" value="CAB4601020.1"/>
    <property type="molecule type" value="Genomic_DNA"/>
</dbReference>
<reference evidence="10" key="1">
    <citation type="submission" date="2020-05" db="EMBL/GenBank/DDBJ databases">
        <authorList>
            <person name="Chiriac C."/>
            <person name="Salcher M."/>
            <person name="Ghai R."/>
            <person name="Kavagutti S V."/>
        </authorList>
    </citation>
    <scope>NUCLEOTIDE SEQUENCE</scope>
</reference>
<evidence type="ECO:0000259" key="9">
    <source>
        <dbReference type="Pfam" id="PF01502"/>
    </source>
</evidence>
<protein>
    <recommendedName>
        <fullName evidence="4">Histidine biosynthesis bifunctional protein HisIE</fullName>
        <ecNumber evidence="3">3.5.4.19</ecNumber>
    </recommendedName>
</protein>
<evidence type="ECO:0000256" key="3">
    <source>
        <dbReference type="ARBA" id="ARBA00012721"/>
    </source>
</evidence>
<organism evidence="10">
    <name type="scientific">freshwater metagenome</name>
    <dbReference type="NCBI Taxonomy" id="449393"/>
    <lineage>
        <taxon>unclassified sequences</taxon>
        <taxon>metagenomes</taxon>
        <taxon>ecological metagenomes</taxon>
    </lineage>
</organism>
<dbReference type="GO" id="GO:0000105">
    <property type="term" value="P:L-histidine biosynthetic process"/>
    <property type="evidence" value="ECO:0007669"/>
    <property type="project" value="UniProtKB-UniPathway"/>
</dbReference>
<dbReference type="SUPFAM" id="SSF141734">
    <property type="entry name" value="HisI-like"/>
    <property type="match status" value="1"/>
</dbReference>
<dbReference type="InterPro" id="IPR002496">
    <property type="entry name" value="PRib_AMP_CycHydrolase_dom"/>
</dbReference>
<evidence type="ECO:0000256" key="7">
    <source>
        <dbReference type="ARBA" id="ARBA00022801"/>
    </source>
</evidence>
<keyword evidence="6" id="KW-0028">Amino-acid biosynthesis</keyword>
<evidence type="ECO:0000256" key="8">
    <source>
        <dbReference type="ARBA" id="ARBA00023102"/>
    </source>
</evidence>
<dbReference type="PANTHER" id="PTHR42945">
    <property type="entry name" value="HISTIDINE BIOSYNTHESIS BIFUNCTIONAL PROTEIN"/>
    <property type="match status" value="1"/>
</dbReference>
<comment type="pathway">
    <text evidence="2">Amino-acid biosynthesis; L-histidine biosynthesis; L-histidine from 5-phospho-alpha-D-ribose 1-diphosphate: step 3/9.</text>
</comment>
<sequence>MPNIPTSISERLATGELIAAIAQDADTNEVLMLAWMNFEALTRTLDSKQATYWSRSRESLWLKGESSGHFQEVKSISYDCDSDALLLKVSQIGSACHTGERSCFHNEIELV</sequence>
<evidence type="ECO:0000313" key="10">
    <source>
        <dbReference type="EMBL" id="CAB4601020.1"/>
    </source>
</evidence>
<dbReference type="InterPro" id="IPR026660">
    <property type="entry name" value="PRA-CH"/>
</dbReference>
<dbReference type="NCBIfam" id="NF000768">
    <property type="entry name" value="PRK00051.1"/>
    <property type="match status" value="1"/>
</dbReference>
<dbReference type="PANTHER" id="PTHR42945:SF1">
    <property type="entry name" value="HISTIDINE BIOSYNTHESIS BIFUNCTIONAL PROTEIN HIS7"/>
    <property type="match status" value="1"/>
</dbReference>
<dbReference type="GO" id="GO:0004635">
    <property type="term" value="F:phosphoribosyl-AMP cyclohydrolase activity"/>
    <property type="evidence" value="ECO:0007669"/>
    <property type="project" value="UniProtKB-EC"/>
</dbReference>
<name>A0A6J6GLC2_9ZZZZ</name>
<dbReference type="GO" id="GO:0004636">
    <property type="term" value="F:phosphoribosyl-ATP diphosphatase activity"/>
    <property type="evidence" value="ECO:0007669"/>
    <property type="project" value="UniProtKB-ARBA"/>
</dbReference>
<evidence type="ECO:0000256" key="5">
    <source>
        <dbReference type="ARBA" id="ARBA00022490"/>
    </source>
</evidence>
<dbReference type="AlphaFoldDB" id="A0A6J6GLC2"/>
<keyword evidence="5" id="KW-0963">Cytoplasm</keyword>
<dbReference type="UniPathway" id="UPA00031">
    <property type="reaction ID" value="UER00008"/>
</dbReference>
<feature type="domain" description="Phosphoribosyl-AMP cyclohydrolase" evidence="9">
    <location>
        <begin position="32"/>
        <end position="105"/>
    </location>
</feature>
<accession>A0A6J6GLC2</accession>
<evidence type="ECO:0000256" key="2">
    <source>
        <dbReference type="ARBA" id="ARBA00005169"/>
    </source>
</evidence>
<evidence type="ECO:0000256" key="6">
    <source>
        <dbReference type="ARBA" id="ARBA00022605"/>
    </source>
</evidence>
<gene>
    <name evidence="10" type="ORF">UFOPK1842_00154</name>
</gene>
<comment type="catalytic activity">
    <reaction evidence="1">
        <text>1-(5-phospho-beta-D-ribosyl)-5'-AMP + H2O = 1-(5-phospho-beta-D-ribosyl)-5-[(5-phospho-beta-D-ribosylamino)methylideneamino]imidazole-4-carboxamide</text>
        <dbReference type="Rhea" id="RHEA:20049"/>
        <dbReference type="ChEBI" id="CHEBI:15377"/>
        <dbReference type="ChEBI" id="CHEBI:58435"/>
        <dbReference type="ChEBI" id="CHEBI:59457"/>
        <dbReference type="EC" id="3.5.4.19"/>
    </reaction>
</comment>
<keyword evidence="8" id="KW-0368">Histidine biosynthesis</keyword>
<proteinExistence type="inferred from homology"/>
<evidence type="ECO:0000256" key="1">
    <source>
        <dbReference type="ARBA" id="ARBA00000024"/>
    </source>
</evidence>
<dbReference type="FunFam" id="3.10.20.810:FF:000001">
    <property type="entry name" value="Histidine biosynthesis bifunctional protein HisIE"/>
    <property type="match status" value="1"/>
</dbReference>
<dbReference type="Gene3D" id="3.10.20.810">
    <property type="entry name" value="Phosphoribosyl-AMP cyclohydrolase"/>
    <property type="match status" value="1"/>
</dbReference>
<dbReference type="InterPro" id="IPR038019">
    <property type="entry name" value="PRib_AMP_CycHydrolase_sf"/>
</dbReference>
<evidence type="ECO:0000256" key="4">
    <source>
        <dbReference type="ARBA" id="ARBA00017720"/>
    </source>
</evidence>
<dbReference type="HAMAP" id="MF_01021">
    <property type="entry name" value="HisI"/>
    <property type="match status" value="1"/>
</dbReference>
<dbReference type="EC" id="3.5.4.19" evidence="3"/>